<evidence type="ECO:0000313" key="7">
    <source>
        <dbReference type="EMBL" id="EEB08419.1"/>
    </source>
</evidence>
<comment type="subcellular location">
    <subcellularLocation>
        <location evidence="1 6">Mitochondrion matrix</location>
    </subcellularLocation>
</comment>
<keyword evidence="4 6" id="KW-0496">Mitochondrion</keyword>
<dbReference type="Pfam" id="PF13233">
    <property type="entry name" value="Complex1_LYR_2"/>
    <property type="match status" value="1"/>
</dbReference>
<keyword evidence="9" id="KW-1185">Reference proteome</keyword>
<sequence length="106" mass="12879">MLRLDKRIALLPPLQLYRRILRSHRHYLPTELRVLGDTYVKAEFHRHQKITNPLHIVGFLSTWQSYCQEIEGEHWKDQKFNKELLESLNEQQISQLYQLLKAIREE</sequence>
<dbReference type="RefSeq" id="XP_002174712.1">
    <property type="nucleotide sequence ID" value="XM_002174676.1"/>
</dbReference>
<dbReference type="eggNOG" id="KOG4100">
    <property type="taxonomic scope" value="Eukaryota"/>
</dbReference>
<dbReference type="PANTHER" id="PTHR13137">
    <property type="entry name" value="DC11 ACN9 HOMOLOG"/>
    <property type="match status" value="1"/>
</dbReference>
<dbReference type="VEuPathDB" id="FungiDB:SJAG_03574"/>
<dbReference type="CDD" id="cd20270">
    <property type="entry name" value="Complex1_LYR_SDHAF3_LYRM10"/>
    <property type="match status" value="1"/>
</dbReference>
<proteinExistence type="inferred from homology"/>
<comment type="subunit">
    <text evidence="6">Interacts with the iron-sulfur protein subunit within the SDH catalytic dimer.</text>
</comment>
<dbReference type="OMA" id="WQQTNEN"/>
<dbReference type="InterPro" id="IPR008381">
    <property type="entry name" value="SDHAF3/Sdh7"/>
</dbReference>
<dbReference type="GO" id="GO:0034553">
    <property type="term" value="P:mitochondrial respiratory chain complex II assembly"/>
    <property type="evidence" value="ECO:0000318"/>
    <property type="project" value="GO_Central"/>
</dbReference>
<organism evidence="7 9">
    <name type="scientific">Schizosaccharomyces japonicus (strain yFS275 / FY16936)</name>
    <name type="common">Fission yeast</name>
    <dbReference type="NCBI Taxonomy" id="402676"/>
    <lineage>
        <taxon>Eukaryota</taxon>
        <taxon>Fungi</taxon>
        <taxon>Dikarya</taxon>
        <taxon>Ascomycota</taxon>
        <taxon>Taphrinomycotina</taxon>
        <taxon>Schizosaccharomycetes</taxon>
        <taxon>Schizosaccharomycetales</taxon>
        <taxon>Schizosaccharomycetaceae</taxon>
        <taxon>Schizosaccharomyces</taxon>
    </lineage>
</organism>
<comment type="similarity">
    <text evidence="2 6">Belongs to the complex I LYR family. SDHAF3 subfamily.</text>
</comment>
<evidence type="ECO:0000313" key="9">
    <source>
        <dbReference type="Proteomes" id="UP000001744"/>
    </source>
</evidence>
<accession>B6K4L2</accession>
<dbReference type="GeneID" id="7048833"/>
<dbReference type="EMBL" id="KE651167">
    <property type="protein sequence ID" value="EEB08419.1"/>
    <property type="molecule type" value="Genomic_DNA"/>
</dbReference>
<keyword evidence="3" id="KW-0809">Transit peptide</keyword>
<evidence type="ECO:0000256" key="1">
    <source>
        <dbReference type="ARBA" id="ARBA00004305"/>
    </source>
</evidence>
<name>B6K4L2_SCHJY</name>
<evidence type="ECO:0000256" key="5">
    <source>
        <dbReference type="ARBA" id="ARBA00023186"/>
    </source>
</evidence>
<protein>
    <recommendedName>
        <fullName evidence="6">Succinate dehydrogenase assembly factor 3</fullName>
        <shortName evidence="6">SDH assembly factor 3</shortName>
        <shortName evidence="6">SDHAF3</shortName>
    </recommendedName>
</protein>
<dbReference type="PANTHER" id="PTHR13137:SF6">
    <property type="entry name" value="SUCCINATE DEHYDROGENASE ASSEMBLY FACTOR 3, MITOCHONDRIAL"/>
    <property type="match status" value="1"/>
</dbReference>
<evidence type="ECO:0000256" key="4">
    <source>
        <dbReference type="ARBA" id="ARBA00023128"/>
    </source>
</evidence>
<evidence type="ECO:0000313" key="8">
    <source>
        <dbReference type="JaponicusDB" id="SJAG_03574"/>
    </source>
</evidence>
<evidence type="ECO:0000256" key="6">
    <source>
        <dbReference type="RuleBase" id="RU368039"/>
    </source>
</evidence>
<gene>
    <name evidence="8" type="primary">sdh7</name>
    <name evidence="7" type="ORF">SJAG_03574</name>
</gene>
<dbReference type="AlphaFoldDB" id="B6K4L2"/>
<dbReference type="HOGENOM" id="CLU_102310_2_0_1"/>
<dbReference type="GO" id="GO:0005758">
    <property type="term" value="C:mitochondrial intermembrane space"/>
    <property type="evidence" value="ECO:0000318"/>
    <property type="project" value="GO_Central"/>
</dbReference>
<dbReference type="JaponicusDB" id="SJAG_03574">
    <property type="gene designation" value="sdh7"/>
</dbReference>
<evidence type="ECO:0000256" key="2">
    <source>
        <dbReference type="ARBA" id="ARBA00006020"/>
    </source>
</evidence>
<dbReference type="GO" id="GO:0005759">
    <property type="term" value="C:mitochondrial matrix"/>
    <property type="evidence" value="ECO:0007669"/>
    <property type="project" value="UniProtKB-SubCell"/>
</dbReference>
<evidence type="ECO:0000256" key="3">
    <source>
        <dbReference type="ARBA" id="ARBA00022946"/>
    </source>
</evidence>
<reference evidence="7 9" key="1">
    <citation type="journal article" date="2011" name="Science">
        <title>Comparative functional genomics of the fission yeasts.</title>
        <authorList>
            <person name="Rhind N."/>
            <person name="Chen Z."/>
            <person name="Yassour M."/>
            <person name="Thompson D.A."/>
            <person name="Haas B.J."/>
            <person name="Habib N."/>
            <person name="Wapinski I."/>
            <person name="Roy S."/>
            <person name="Lin M.F."/>
            <person name="Heiman D.I."/>
            <person name="Young S.K."/>
            <person name="Furuya K."/>
            <person name="Guo Y."/>
            <person name="Pidoux A."/>
            <person name="Chen H.M."/>
            <person name="Robbertse B."/>
            <person name="Goldberg J.M."/>
            <person name="Aoki K."/>
            <person name="Bayne E.H."/>
            <person name="Berlin A.M."/>
            <person name="Desjardins C.A."/>
            <person name="Dobbs E."/>
            <person name="Dukaj L."/>
            <person name="Fan L."/>
            <person name="FitzGerald M.G."/>
            <person name="French C."/>
            <person name="Gujja S."/>
            <person name="Hansen K."/>
            <person name="Keifenheim D."/>
            <person name="Levin J.Z."/>
            <person name="Mosher R.A."/>
            <person name="Mueller C.A."/>
            <person name="Pfiffner J."/>
            <person name="Priest M."/>
            <person name="Russ C."/>
            <person name="Smialowska A."/>
            <person name="Swoboda P."/>
            <person name="Sykes S.M."/>
            <person name="Vaughn M."/>
            <person name="Vengrova S."/>
            <person name="Yoder R."/>
            <person name="Zeng Q."/>
            <person name="Allshire R."/>
            <person name="Baulcombe D."/>
            <person name="Birren B.W."/>
            <person name="Brown W."/>
            <person name="Ekwall K."/>
            <person name="Kellis M."/>
            <person name="Leatherwood J."/>
            <person name="Levin H."/>
            <person name="Margalit H."/>
            <person name="Martienssen R."/>
            <person name="Nieduszynski C.A."/>
            <person name="Spatafora J.W."/>
            <person name="Friedman N."/>
            <person name="Dalgaard J.Z."/>
            <person name="Baumann P."/>
            <person name="Niki H."/>
            <person name="Regev A."/>
            <person name="Nusbaum C."/>
        </authorList>
    </citation>
    <scope>NUCLEOTIDE SEQUENCE [LARGE SCALE GENOMIC DNA]</scope>
    <source>
        <strain evidence="9">yFS275 / FY16936</strain>
    </source>
</reference>
<dbReference type="OrthoDB" id="278329at2759"/>
<dbReference type="STRING" id="402676.B6K4L2"/>
<dbReference type="Proteomes" id="UP000001744">
    <property type="component" value="Unassembled WGS sequence"/>
</dbReference>
<comment type="function">
    <text evidence="6">Plays an essential role in the assembly of succinate dehydrogenase (SDH), an enzyme complex (also referred to as respiratory complex II) that is a component of both the tricarboxylic acid (TCA) cycle and the mitochondrial electron transport chain, and which couples the oxidation of succinate to fumarate with the reduction of ubiquinone (coenzyme Q) to ubiquinol. Promotes maturation of the iron-sulfur protein subunit of the SDH catalytic dimer, protecting it from the deleterious effects of oxidants. May act together with SDHAF1.</text>
</comment>
<keyword evidence="5 6" id="KW-0143">Chaperone</keyword>